<gene>
    <name evidence="1" type="ORF">METZ01_LOCUS405427</name>
</gene>
<accession>A0A382W1F9</accession>
<dbReference type="EMBL" id="UINC01156260">
    <property type="protein sequence ID" value="SVD52573.1"/>
    <property type="molecule type" value="Genomic_DNA"/>
</dbReference>
<sequence length="64" mass="7054">MNPVTQFKFESRRCSFLPAVFLSLLTAASPAVLAQDVDFAKEVLPVLKANCFKCHGEKKAKAKL</sequence>
<evidence type="ECO:0000313" key="1">
    <source>
        <dbReference type="EMBL" id="SVD52573.1"/>
    </source>
</evidence>
<proteinExistence type="predicted"/>
<reference evidence="1" key="1">
    <citation type="submission" date="2018-05" db="EMBL/GenBank/DDBJ databases">
        <authorList>
            <person name="Lanie J.A."/>
            <person name="Ng W.-L."/>
            <person name="Kazmierczak K.M."/>
            <person name="Andrzejewski T.M."/>
            <person name="Davidsen T.M."/>
            <person name="Wayne K.J."/>
            <person name="Tettelin H."/>
            <person name="Glass J.I."/>
            <person name="Rusch D."/>
            <person name="Podicherti R."/>
            <person name="Tsui H.-C.T."/>
            <person name="Winkler M.E."/>
        </authorList>
    </citation>
    <scope>NUCLEOTIDE SEQUENCE</scope>
</reference>
<protein>
    <recommendedName>
        <fullName evidence="2">Cytochrome C Planctomycete-type domain-containing protein</fullName>
    </recommendedName>
</protein>
<organism evidence="1">
    <name type="scientific">marine metagenome</name>
    <dbReference type="NCBI Taxonomy" id="408172"/>
    <lineage>
        <taxon>unclassified sequences</taxon>
        <taxon>metagenomes</taxon>
        <taxon>ecological metagenomes</taxon>
    </lineage>
</organism>
<dbReference type="AlphaFoldDB" id="A0A382W1F9"/>
<name>A0A382W1F9_9ZZZZ</name>
<evidence type="ECO:0008006" key="2">
    <source>
        <dbReference type="Google" id="ProtNLM"/>
    </source>
</evidence>
<feature type="non-terminal residue" evidence="1">
    <location>
        <position position="64"/>
    </location>
</feature>